<reference evidence="15" key="1">
    <citation type="submission" date="2016-11" db="UniProtKB">
        <authorList>
            <consortium name="WormBaseParasite"/>
        </authorList>
    </citation>
    <scope>IDENTIFICATION</scope>
    <source>
        <strain evidence="15">pt0022</strain>
    </source>
</reference>
<proteinExistence type="inferred from homology"/>
<name>A0A1I8ES55_WUCBA</name>
<keyword evidence="11" id="KW-0175">Coiled coil</keyword>
<evidence type="ECO:0000259" key="14">
    <source>
        <dbReference type="PROSITE" id="PS50011"/>
    </source>
</evidence>
<dbReference type="STRING" id="6293.A0A1I8ES55"/>
<feature type="coiled-coil region" evidence="11">
    <location>
        <begin position="433"/>
        <end position="467"/>
    </location>
</feature>
<dbReference type="PROSITE" id="PS00108">
    <property type="entry name" value="PROTEIN_KINASE_ST"/>
    <property type="match status" value="1"/>
</dbReference>
<dbReference type="Gene3D" id="2.30.30.40">
    <property type="entry name" value="SH3 Domains"/>
    <property type="match status" value="1"/>
</dbReference>
<dbReference type="SUPFAM" id="SSF56112">
    <property type="entry name" value="Protein kinase-like (PK-like)"/>
    <property type="match status" value="1"/>
</dbReference>
<protein>
    <recommendedName>
        <fullName evidence="3">mitogen-activated protein kinase kinase kinase</fullName>
        <ecNumber evidence="3">2.7.11.25</ecNumber>
    </recommendedName>
</protein>
<evidence type="ECO:0000256" key="6">
    <source>
        <dbReference type="ARBA" id="ARBA00022840"/>
    </source>
</evidence>
<dbReference type="Gene3D" id="3.30.200.20">
    <property type="entry name" value="Phosphorylase Kinase, domain 1"/>
    <property type="match status" value="1"/>
</dbReference>
<dbReference type="SMART" id="SM00220">
    <property type="entry name" value="S_TKc"/>
    <property type="match status" value="1"/>
</dbReference>
<feature type="compositionally biased region" description="Polar residues" evidence="12">
    <location>
        <begin position="1045"/>
        <end position="1061"/>
    </location>
</feature>
<evidence type="ECO:0000256" key="2">
    <source>
        <dbReference type="ARBA" id="ARBA00006529"/>
    </source>
</evidence>
<dbReference type="InterPro" id="IPR036028">
    <property type="entry name" value="SH3-like_dom_sf"/>
</dbReference>
<dbReference type="GO" id="GO:0004709">
    <property type="term" value="F:MAP kinase kinase kinase activity"/>
    <property type="evidence" value="ECO:0007669"/>
    <property type="project" value="UniProtKB-EC"/>
</dbReference>
<dbReference type="EC" id="2.7.11.25" evidence="3"/>
<dbReference type="PANTHER" id="PTHR44329">
    <property type="entry name" value="SERINE/THREONINE-PROTEIN KINASE TNNI3K-RELATED"/>
    <property type="match status" value="1"/>
</dbReference>
<dbReference type="InterPro" id="IPR051681">
    <property type="entry name" value="Ser/Thr_Kinases-Pseudokinases"/>
</dbReference>
<feature type="region of interest" description="Disordered" evidence="12">
    <location>
        <begin position="667"/>
        <end position="686"/>
    </location>
</feature>
<comment type="catalytic activity">
    <reaction evidence="8">
        <text>L-seryl-[protein] + ATP = O-phospho-L-seryl-[protein] + ADP + H(+)</text>
        <dbReference type="Rhea" id="RHEA:17989"/>
        <dbReference type="Rhea" id="RHEA-COMP:9863"/>
        <dbReference type="Rhea" id="RHEA-COMP:11604"/>
        <dbReference type="ChEBI" id="CHEBI:15378"/>
        <dbReference type="ChEBI" id="CHEBI:29999"/>
        <dbReference type="ChEBI" id="CHEBI:30616"/>
        <dbReference type="ChEBI" id="CHEBI:83421"/>
        <dbReference type="ChEBI" id="CHEBI:456216"/>
        <dbReference type="EC" id="2.7.11.25"/>
    </reaction>
</comment>
<dbReference type="SMART" id="SM00326">
    <property type="entry name" value="SH3"/>
    <property type="match status" value="1"/>
</dbReference>
<evidence type="ECO:0000256" key="9">
    <source>
        <dbReference type="PROSITE-ProRule" id="PRU00192"/>
    </source>
</evidence>
<dbReference type="InterPro" id="IPR000719">
    <property type="entry name" value="Prot_kinase_dom"/>
</dbReference>
<feature type="region of interest" description="Disordered" evidence="12">
    <location>
        <begin position="475"/>
        <end position="494"/>
    </location>
</feature>
<dbReference type="Pfam" id="PF00018">
    <property type="entry name" value="SH3_1"/>
    <property type="match status" value="1"/>
</dbReference>
<dbReference type="InterPro" id="IPR017441">
    <property type="entry name" value="Protein_kinase_ATP_BS"/>
</dbReference>
<dbReference type="Pfam" id="PF00069">
    <property type="entry name" value="Pkinase"/>
    <property type="match status" value="1"/>
</dbReference>
<sequence length="1106" mass="122664">MESPETPVAPTLFRPLQPMIIGTSSGTAHAPSSIHLQKALLPKTFVNHPSTSRACTIESLTDNVPDRPEIFSQPKRKSRSVADIFASVDNDNNDVRFRHDDMKPQKPLVVESNYDYTPKRKDELKLKRGATIKVIRRDGEEGWWYGEKLDGSGKKGFFPQNHVQLAKGLAKEIDPNDIQFTGLLGAGGFSVVKSAIYKKREVAVKIPHSKFSKKEILEAVREEASIFQMLDHGNIVEMYGVIVGDEPALVLELCRDSLAKICSSKKNISLSEEIISNWGIQVARGMSYLHSLNVLHRDLKAANVLIKEKVCDCLLNVEANTDEQLAHSLQAKNGVCQKCGGSALNCLTLKIADLGLSKKLRIGTFVKQKIPSSCPPDLRLIIESCWRDDPLQRPTFKELIVELEKFGVKFRTTDPHDQTFLENSLNTLRKSMMEEISSIASEMARKAEELQKREENLKKGERELKLKTMIFELQQTLSERPPKEKPQPPKRRQHLKCEDISKPYALNRDVGTGTALNDIRINGSTDQLSLVSNTKRVDDTCLGFATLPRIPKKFTLKNENFDCVESSPVQQRVPSKSTPDLLKLYRIPVHNASPKLKRVNACKVKRESTRTSAEEEVDERCVEVINDKDLETLLETTAHQQTKTFLDHLATPRRVVQLPPSMKNLAADHHVKSSSTADERARSKLSKEEDRGFFRSIFKRDTKDRSGRVAGTLPKSLIARSPLGPSTIGSSAILKNITPSKHTRIKSPTKPSPSKAGKKKKYSTGTESNKYDLTENSKTFIKSGERRISATPSQTSAVYPVSSSPVSVYCSSDELYSTKRAPYEKLSEASDPGMMGNPLYILPKNFPPRGRASTSTSRVFVNATPQRSSKSPFSTSYDGRLSNNGLSTIENLSYKPPNEMKVSCSTVTQITLDSPVEGGLDMDATKRSVNSLNSESASFCDDSSFFIDRSLRGTTINVSNSYIPMSTTEQNLLSISPPFLDHCNDQKESFVPGDAIHYISESAQVGYECPPEIQAPTLPGAAVGYRPQRPYTLDLTFPPTPAESGISTAGSSYRSFSSADQGLQDHAPPTSVDSVPHLAPPIPPRNNARRLEDEALQRQRLSPVSN</sequence>
<organism evidence="15">
    <name type="scientific">Wuchereria bancrofti</name>
    <dbReference type="NCBI Taxonomy" id="6293"/>
    <lineage>
        <taxon>Eukaryota</taxon>
        <taxon>Metazoa</taxon>
        <taxon>Ecdysozoa</taxon>
        <taxon>Nematoda</taxon>
        <taxon>Chromadorea</taxon>
        <taxon>Rhabditida</taxon>
        <taxon>Spirurina</taxon>
        <taxon>Spiruromorpha</taxon>
        <taxon>Filarioidea</taxon>
        <taxon>Onchocercidae</taxon>
        <taxon>Wuchereria</taxon>
    </lineage>
</organism>
<evidence type="ECO:0000256" key="7">
    <source>
        <dbReference type="ARBA" id="ARBA00047559"/>
    </source>
</evidence>
<feature type="region of interest" description="Disordered" evidence="12">
    <location>
        <begin position="1032"/>
        <end position="1106"/>
    </location>
</feature>
<feature type="domain" description="Protein kinase" evidence="14">
    <location>
        <begin position="178"/>
        <end position="471"/>
    </location>
</feature>
<dbReference type="Gene3D" id="1.10.510.10">
    <property type="entry name" value="Transferase(Phosphotransferase) domain 1"/>
    <property type="match status" value="2"/>
</dbReference>
<dbReference type="PROSITE" id="PS00107">
    <property type="entry name" value="PROTEIN_KINASE_ATP"/>
    <property type="match status" value="1"/>
</dbReference>
<dbReference type="AlphaFoldDB" id="A0A1I8ES55"/>
<evidence type="ECO:0000256" key="4">
    <source>
        <dbReference type="ARBA" id="ARBA00022443"/>
    </source>
</evidence>
<accession>A0A1I8ES55</accession>
<comment type="catalytic activity">
    <reaction evidence="7">
        <text>L-threonyl-[protein] + ATP = O-phospho-L-threonyl-[protein] + ADP + H(+)</text>
        <dbReference type="Rhea" id="RHEA:46608"/>
        <dbReference type="Rhea" id="RHEA-COMP:11060"/>
        <dbReference type="Rhea" id="RHEA-COMP:11605"/>
        <dbReference type="ChEBI" id="CHEBI:15378"/>
        <dbReference type="ChEBI" id="CHEBI:30013"/>
        <dbReference type="ChEBI" id="CHEBI:30616"/>
        <dbReference type="ChEBI" id="CHEBI:61977"/>
        <dbReference type="ChEBI" id="CHEBI:456216"/>
        <dbReference type="EC" id="2.7.11.25"/>
    </reaction>
</comment>
<feature type="domain" description="SH3" evidence="13">
    <location>
        <begin position="105"/>
        <end position="168"/>
    </location>
</feature>
<dbReference type="InterPro" id="IPR001452">
    <property type="entry name" value="SH3_domain"/>
</dbReference>
<dbReference type="PROSITE" id="PS50011">
    <property type="entry name" value="PROTEIN_KINASE_DOM"/>
    <property type="match status" value="1"/>
</dbReference>
<evidence type="ECO:0000256" key="3">
    <source>
        <dbReference type="ARBA" id="ARBA00012406"/>
    </source>
</evidence>
<dbReference type="WBParaSite" id="maker-PairedContig_4510-snap-gene-0.16-mRNA-1">
    <property type="protein sequence ID" value="maker-PairedContig_4510-snap-gene-0.16-mRNA-1"/>
    <property type="gene ID" value="maker-PairedContig_4510-snap-gene-0.16"/>
</dbReference>
<dbReference type="PANTHER" id="PTHR44329:SF6">
    <property type="entry name" value="RECEPTOR-INTERACTING SERINE_THREONINE-PROTEIN KINASE 1"/>
    <property type="match status" value="1"/>
</dbReference>
<evidence type="ECO:0000256" key="10">
    <source>
        <dbReference type="PROSITE-ProRule" id="PRU10141"/>
    </source>
</evidence>
<keyword evidence="5 10" id="KW-0547">Nucleotide-binding</keyword>
<feature type="region of interest" description="Disordered" evidence="12">
    <location>
        <begin position="718"/>
        <end position="770"/>
    </location>
</feature>
<evidence type="ECO:0000256" key="12">
    <source>
        <dbReference type="SAM" id="MobiDB-lite"/>
    </source>
</evidence>
<comment type="similarity">
    <text evidence="2">Belongs to the protein kinase superfamily. STE Ser/Thr protein kinase family. MAP kinase kinase kinase subfamily.</text>
</comment>
<dbReference type="InterPro" id="IPR011009">
    <property type="entry name" value="Kinase-like_dom_sf"/>
</dbReference>
<dbReference type="SUPFAM" id="SSF50044">
    <property type="entry name" value="SH3-domain"/>
    <property type="match status" value="1"/>
</dbReference>
<comment type="cofactor">
    <cofactor evidence="1">
        <name>Mg(2+)</name>
        <dbReference type="ChEBI" id="CHEBI:18420"/>
    </cofactor>
</comment>
<evidence type="ECO:0000313" key="15">
    <source>
        <dbReference type="WBParaSite" id="maker-PairedContig_4510-snap-gene-0.16-mRNA-1"/>
    </source>
</evidence>
<evidence type="ECO:0000256" key="8">
    <source>
        <dbReference type="ARBA" id="ARBA00048329"/>
    </source>
</evidence>
<evidence type="ECO:0000256" key="5">
    <source>
        <dbReference type="ARBA" id="ARBA00022741"/>
    </source>
</evidence>
<evidence type="ECO:0000256" key="11">
    <source>
        <dbReference type="SAM" id="Coils"/>
    </source>
</evidence>
<dbReference type="CDD" id="cd00174">
    <property type="entry name" value="SH3"/>
    <property type="match status" value="1"/>
</dbReference>
<dbReference type="GO" id="GO:0005524">
    <property type="term" value="F:ATP binding"/>
    <property type="evidence" value="ECO:0007669"/>
    <property type="project" value="UniProtKB-UniRule"/>
</dbReference>
<keyword evidence="4 9" id="KW-0728">SH3 domain</keyword>
<feature type="binding site" evidence="10">
    <location>
        <position position="205"/>
    </location>
    <ligand>
        <name>ATP</name>
        <dbReference type="ChEBI" id="CHEBI:30616"/>
    </ligand>
</feature>
<dbReference type="PROSITE" id="PS50002">
    <property type="entry name" value="SH3"/>
    <property type="match status" value="1"/>
</dbReference>
<dbReference type="InterPro" id="IPR008271">
    <property type="entry name" value="Ser/Thr_kinase_AS"/>
</dbReference>
<evidence type="ECO:0000256" key="1">
    <source>
        <dbReference type="ARBA" id="ARBA00001946"/>
    </source>
</evidence>
<evidence type="ECO:0000259" key="13">
    <source>
        <dbReference type="PROSITE" id="PS50002"/>
    </source>
</evidence>
<keyword evidence="6 10" id="KW-0067">ATP-binding</keyword>